<sequence length="370" mass="41960">AEVHAKWIFGKNSVNEVRGRVKTKENKQSDDLLKQTPIKSHPMRTHPDVLDALDYPSRIPSLPWRVDVPGVEVGAPDGALQWPHFHVDGNVFPTWNGANCFIQCGNQVCVVLDQHNIMDWAIGGIDMSMGKYAGIDCIQYVDLTWRRVETCLILIACLYLFLWSFPQARPPSLRDRAGRRWLLALLCLCWGMEIGFKCASRTGIYLLNPCHITTAIQIYLLSAPPSKTVTALFRLHLNYLNGPLLALIFYETETRVLPLEAAVYWLQHGLMLIVPSYLLRLGGVYTVEPVKTIQWNVLAYSLLVAYHFTVLQGVSLLTNINMNHIMCPLEADPFRGQLFRTAVFFHQGLLCPTVCKAYVLLANYFLIKFN</sequence>
<dbReference type="PANTHER" id="PTHR20948:SF2">
    <property type="entry name" value="TRANSMEMBRANE PROTEIN 164"/>
    <property type="match status" value="1"/>
</dbReference>
<gene>
    <name evidence="2" type="ORF">D910_06644</name>
</gene>
<keyword evidence="1" id="KW-1133">Transmembrane helix</keyword>
<keyword evidence="1" id="KW-0812">Transmembrane</keyword>
<dbReference type="OrthoDB" id="17328at2759"/>
<reference evidence="2 3" key="1">
    <citation type="journal article" date="2013" name="Genome Biol.">
        <title>Draft genome of the mountain pine beetle, Dendroctonus ponderosae Hopkins, a major forest pest.</title>
        <authorList>
            <person name="Keeling C.I."/>
            <person name="Yuen M.M."/>
            <person name="Liao N.Y."/>
            <person name="Docking T.R."/>
            <person name="Chan S.K."/>
            <person name="Taylor G.A."/>
            <person name="Palmquist D.L."/>
            <person name="Jackman S.D."/>
            <person name="Nguyen A."/>
            <person name="Li M."/>
            <person name="Henderson H."/>
            <person name="Janes J.K."/>
            <person name="Zhao Y."/>
            <person name="Pandoh P."/>
            <person name="Moore R."/>
            <person name="Sperling F.A."/>
            <person name="Huber D.P."/>
            <person name="Birol I."/>
            <person name="Jones S.J."/>
            <person name="Bohlmann J."/>
        </authorList>
    </citation>
    <scope>NUCLEOTIDE SEQUENCE</scope>
</reference>
<evidence type="ECO:0000313" key="3">
    <source>
        <dbReference type="Proteomes" id="UP000030742"/>
    </source>
</evidence>
<feature type="transmembrane region" description="Helical" evidence="1">
    <location>
        <begin position="299"/>
        <end position="322"/>
    </location>
</feature>
<dbReference type="PANTHER" id="PTHR20948">
    <property type="entry name" value="TRANSMEMBRANE PROTEIN 164"/>
    <property type="match status" value="1"/>
</dbReference>
<evidence type="ECO:0008006" key="4">
    <source>
        <dbReference type="Google" id="ProtNLM"/>
    </source>
</evidence>
<evidence type="ECO:0000313" key="2">
    <source>
        <dbReference type="EMBL" id="ERL89271.1"/>
    </source>
</evidence>
<accession>U4UFA6</accession>
<dbReference type="InterPro" id="IPR026508">
    <property type="entry name" value="TMEM164"/>
</dbReference>
<proteinExistence type="predicted"/>
<keyword evidence="1" id="KW-0472">Membrane</keyword>
<dbReference type="AlphaFoldDB" id="U4UFA6"/>
<dbReference type="STRING" id="77166.U4UFA6"/>
<protein>
    <recommendedName>
        <fullName evidence="4">Transmembrane protein 164</fullName>
    </recommendedName>
</protein>
<name>U4UFA6_DENPD</name>
<dbReference type="EMBL" id="KB632163">
    <property type="protein sequence ID" value="ERL89271.1"/>
    <property type="molecule type" value="Genomic_DNA"/>
</dbReference>
<feature type="non-terminal residue" evidence="2">
    <location>
        <position position="1"/>
    </location>
</feature>
<organism evidence="2 3">
    <name type="scientific">Dendroctonus ponderosae</name>
    <name type="common">Mountain pine beetle</name>
    <dbReference type="NCBI Taxonomy" id="77166"/>
    <lineage>
        <taxon>Eukaryota</taxon>
        <taxon>Metazoa</taxon>
        <taxon>Ecdysozoa</taxon>
        <taxon>Arthropoda</taxon>
        <taxon>Hexapoda</taxon>
        <taxon>Insecta</taxon>
        <taxon>Pterygota</taxon>
        <taxon>Neoptera</taxon>
        <taxon>Endopterygota</taxon>
        <taxon>Coleoptera</taxon>
        <taxon>Polyphaga</taxon>
        <taxon>Cucujiformia</taxon>
        <taxon>Curculionidae</taxon>
        <taxon>Scolytinae</taxon>
        <taxon>Dendroctonus</taxon>
    </lineage>
</organism>
<feature type="transmembrane region" description="Helical" evidence="1">
    <location>
        <begin position="343"/>
        <end position="367"/>
    </location>
</feature>
<feature type="transmembrane region" description="Helical" evidence="1">
    <location>
        <begin position="262"/>
        <end position="279"/>
    </location>
</feature>
<dbReference type="Proteomes" id="UP000030742">
    <property type="component" value="Unassembled WGS sequence"/>
</dbReference>
<dbReference type="Pfam" id="PF14808">
    <property type="entry name" value="TMEM164"/>
    <property type="match status" value="1"/>
</dbReference>
<evidence type="ECO:0000256" key="1">
    <source>
        <dbReference type="SAM" id="Phobius"/>
    </source>
</evidence>